<name>A0A7X0RK21_9ACTN</name>
<keyword evidence="5" id="KW-1185">Reference proteome</keyword>
<keyword evidence="1 4" id="KW-0808">Transferase</keyword>
<dbReference type="RefSeq" id="WP_185254899.1">
    <property type="nucleotide sequence ID" value="NZ_JACKXE010000002.1"/>
</dbReference>
<dbReference type="AlphaFoldDB" id="A0A7X0RK21"/>
<protein>
    <submittedName>
        <fullName evidence="4">N-acetyltransferase</fullName>
    </submittedName>
</protein>
<dbReference type="SUPFAM" id="SSF55729">
    <property type="entry name" value="Acyl-CoA N-acyltransferases (Nat)"/>
    <property type="match status" value="1"/>
</dbReference>
<evidence type="ECO:0000256" key="1">
    <source>
        <dbReference type="ARBA" id="ARBA00022679"/>
    </source>
</evidence>
<accession>A0A7X0RK21</accession>
<dbReference type="PANTHER" id="PTHR43072:SF23">
    <property type="entry name" value="UPF0039 PROTEIN C11D3.02C"/>
    <property type="match status" value="1"/>
</dbReference>
<dbReference type="GO" id="GO:0016747">
    <property type="term" value="F:acyltransferase activity, transferring groups other than amino-acyl groups"/>
    <property type="evidence" value="ECO:0007669"/>
    <property type="project" value="InterPro"/>
</dbReference>
<comment type="caution">
    <text evidence="4">The sequence shown here is derived from an EMBL/GenBank/DDBJ whole genome shotgun (WGS) entry which is preliminary data.</text>
</comment>
<proteinExistence type="predicted"/>
<gene>
    <name evidence="4" type="ORF">H5V45_19840</name>
</gene>
<dbReference type="Proteomes" id="UP000523955">
    <property type="component" value="Unassembled WGS sequence"/>
</dbReference>
<evidence type="ECO:0000259" key="3">
    <source>
        <dbReference type="PROSITE" id="PS51186"/>
    </source>
</evidence>
<dbReference type="Gene3D" id="3.40.630.30">
    <property type="match status" value="1"/>
</dbReference>
<feature type="domain" description="N-acetyltransferase" evidence="3">
    <location>
        <begin position="1"/>
        <end position="162"/>
    </location>
</feature>
<dbReference type="CDD" id="cd04301">
    <property type="entry name" value="NAT_SF"/>
    <property type="match status" value="1"/>
</dbReference>
<dbReference type="PANTHER" id="PTHR43072">
    <property type="entry name" value="N-ACETYLTRANSFERASE"/>
    <property type="match status" value="1"/>
</dbReference>
<reference evidence="4 5" key="1">
    <citation type="submission" date="2020-08" db="EMBL/GenBank/DDBJ databases">
        <authorList>
            <person name="Seo M.-J."/>
        </authorList>
    </citation>
    <scope>NUCLEOTIDE SEQUENCE [LARGE SCALE GENOMIC DNA]</scope>
    <source>
        <strain evidence="4 5">KIGAM211</strain>
    </source>
</reference>
<dbReference type="InterPro" id="IPR016181">
    <property type="entry name" value="Acyl_CoA_acyltransferase"/>
</dbReference>
<evidence type="ECO:0000313" key="4">
    <source>
        <dbReference type="EMBL" id="MBB6629582.1"/>
    </source>
</evidence>
<evidence type="ECO:0000256" key="2">
    <source>
        <dbReference type="ARBA" id="ARBA00023315"/>
    </source>
</evidence>
<organism evidence="4 5">
    <name type="scientific">Nocardioides luti</name>
    <dbReference type="NCBI Taxonomy" id="2761101"/>
    <lineage>
        <taxon>Bacteria</taxon>
        <taxon>Bacillati</taxon>
        <taxon>Actinomycetota</taxon>
        <taxon>Actinomycetes</taxon>
        <taxon>Propionibacteriales</taxon>
        <taxon>Nocardioidaceae</taxon>
        <taxon>Nocardioides</taxon>
    </lineage>
</organism>
<sequence length="162" mass="17364">MRIRPATPEDLPSISAIYDEQVAHGIATFDVEPPPPAYWAARLASAEPGDHVLVAEADGAVLGYAYSSSYRPRPAYARTRESSVYLAPAAQGRGVGRQLYDALLDLLRADGVHLVVAVVAQPNPASAALHRACGFASVGVLPEVGFKLGRWIDTELFALRLR</sequence>
<dbReference type="PROSITE" id="PS51186">
    <property type="entry name" value="GNAT"/>
    <property type="match status" value="1"/>
</dbReference>
<evidence type="ECO:0000313" key="5">
    <source>
        <dbReference type="Proteomes" id="UP000523955"/>
    </source>
</evidence>
<dbReference type="Pfam" id="PF00583">
    <property type="entry name" value="Acetyltransf_1"/>
    <property type="match status" value="1"/>
</dbReference>
<dbReference type="EMBL" id="JACKXE010000002">
    <property type="protein sequence ID" value="MBB6629582.1"/>
    <property type="molecule type" value="Genomic_DNA"/>
</dbReference>
<keyword evidence="2" id="KW-0012">Acyltransferase</keyword>
<dbReference type="InterPro" id="IPR000182">
    <property type="entry name" value="GNAT_dom"/>
</dbReference>